<dbReference type="VEuPathDB" id="FungiDB:TERG_08662"/>
<reference evidence="2 3" key="1">
    <citation type="submission" date="2016-05" db="EMBL/GenBank/DDBJ databases">
        <title>Genome sequencing of Trichophyton rubrum CMCC(F)T1i isolated from hair.</title>
        <authorList>
            <person name="Zhan P."/>
            <person name="Tao Y."/>
            <person name="Liu W."/>
        </authorList>
    </citation>
    <scope>NUCLEOTIDE SEQUENCE [LARGE SCALE GENOMIC DNA]</scope>
    <source>
        <strain evidence="3">CMCC(F)T1i</strain>
    </source>
</reference>
<dbReference type="AlphaFoldDB" id="A0A178ET61"/>
<evidence type="ECO:0000256" key="1">
    <source>
        <dbReference type="SAM" id="MobiDB-lite"/>
    </source>
</evidence>
<evidence type="ECO:0000313" key="2">
    <source>
        <dbReference type="EMBL" id="OAL63282.1"/>
    </source>
</evidence>
<evidence type="ECO:0000313" key="3">
    <source>
        <dbReference type="Proteomes" id="UP000243015"/>
    </source>
</evidence>
<gene>
    <name evidence="2" type="ORF">A7C99_5674</name>
</gene>
<dbReference type="EMBL" id="LHPM01000018">
    <property type="protein sequence ID" value="OAL63282.1"/>
    <property type="molecule type" value="Genomic_DNA"/>
</dbReference>
<organism evidence="2 3">
    <name type="scientific">Trichophyton rubrum</name>
    <name type="common">Athlete's foot fungus</name>
    <name type="synonym">Epidermophyton rubrum</name>
    <dbReference type="NCBI Taxonomy" id="5551"/>
    <lineage>
        <taxon>Eukaryota</taxon>
        <taxon>Fungi</taxon>
        <taxon>Dikarya</taxon>
        <taxon>Ascomycota</taxon>
        <taxon>Pezizomycotina</taxon>
        <taxon>Eurotiomycetes</taxon>
        <taxon>Eurotiomycetidae</taxon>
        <taxon>Onygenales</taxon>
        <taxon>Arthrodermataceae</taxon>
        <taxon>Trichophyton</taxon>
    </lineage>
</organism>
<dbReference type="Proteomes" id="UP000243015">
    <property type="component" value="Unassembled WGS sequence"/>
</dbReference>
<accession>A0A178ET61</accession>
<protein>
    <submittedName>
        <fullName evidence="2">Uncharacterized protein</fullName>
    </submittedName>
</protein>
<sequence length="217" mass="23299">MGPHTKIPGILDTILQEILRKLFSISFAFLKNNNTDDRPADGPRDPPSRPISLVPARREAYSHSLQSRWVTVDAAVALLVPALLARATAIRLASTLAGELVKSSPSGLSLETFDGLGPKHVISILLLRTPYNNSIKTMLTRTYTMPLHTSQGLGGLEPDGSGHHFEPMSAGILTPTGTMLSVLYSWLTHLIPSQGGQGRRLDVPPSTAILGTADEHA</sequence>
<feature type="region of interest" description="Disordered" evidence="1">
    <location>
        <begin position="194"/>
        <end position="217"/>
    </location>
</feature>
<name>A0A178ET61_TRIRU</name>
<proteinExistence type="predicted"/>
<comment type="caution">
    <text evidence="2">The sequence shown here is derived from an EMBL/GenBank/DDBJ whole genome shotgun (WGS) entry which is preliminary data.</text>
</comment>